<reference evidence="6" key="2">
    <citation type="journal article" date="2021" name="PeerJ">
        <title>Extensive microbial diversity within the chicken gut microbiome revealed by metagenomics and culture.</title>
        <authorList>
            <person name="Gilroy R."/>
            <person name="Ravi A."/>
            <person name="Getino M."/>
            <person name="Pursley I."/>
            <person name="Horton D.L."/>
            <person name="Alikhan N.F."/>
            <person name="Baker D."/>
            <person name="Gharbi K."/>
            <person name="Hall N."/>
            <person name="Watson M."/>
            <person name="Adriaenssens E.M."/>
            <person name="Foster-Nyarko E."/>
            <person name="Jarju S."/>
            <person name="Secka A."/>
            <person name="Antonio M."/>
            <person name="Oren A."/>
            <person name="Chaudhuri R.R."/>
            <person name="La Ragione R."/>
            <person name="Hildebrand F."/>
            <person name="Pallen M.J."/>
        </authorList>
    </citation>
    <scope>NUCLEOTIDE SEQUENCE</scope>
    <source>
        <strain evidence="6">CHK190-19873</strain>
    </source>
</reference>
<comment type="caution">
    <text evidence="6">The sequence shown here is derived from an EMBL/GenBank/DDBJ whole genome shotgun (WGS) entry which is preliminary data.</text>
</comment>
<evidence type="ECO:0000256" key="4">
    <source>
        <dbReference type="ARBA" id="ARBA00023136"/>
    </source>
</evidence>
<dbReference type="GO" id="GO:0016020">
    <property type="term" value="C:membrane"/>
    <property type="evidence" value="ECO:0007669"/>
    <property type="project" value="UniProtKB-SubCell"/>
</dbReference>
<keyword evidence="4 5" id="KW-0472">Membrane</keyword>
<evidence type="ECO:0000256" key="5">
    <source>
        <dbReference type="SAM" id="Phobius"/>
    </source>
</evidence>
<feature type="transmembrane region" description="Helical" evidence="5">
    <location>
        <begin position="170"/>
        <end position="196"/>
    </location>
</feature>
<evidence type="ECO:0000313" key="6">
    <source>
        <dbReference type="EMBL" id="HIS33249.1"/>
    </source>
</evidence>
<gene>
    <name evidence="6" type="ORF">IAB44_17155</name>
</gene>
<sequence>MDINLLAIIVILVILLYMVRGFRRGFIKTFASIAVFALTCVLVYFAAPYIRDFIREETPVYEYLVDSSQSLVGMPDEEEMTQEEQADYIEGLELPEILKRQMVDGNTAENYASMAVNNFREYLAGSIADVILTILVYVAGFLLIRLVLGILISALDILSRLPVLHGINKILGLGLGLVQGVFVVWILFLVITIFAGTQGGFQLLRMIEENDILRELYDANVLLNLLL</sequence>
<dbReference type="Pfam" id="PF02674">
    <property type="entry name" value="Colicin_V"/>
    <property type="match status" value="2"/>
</dbReference>
<organism evidence="6 7">
    <name type="scientific">Candidatus Limivivens intestinipullorum</name>
    <dbReference type="NCBI Taxonomy" id="2840858"/>
    <lineage>
        <taxon>Bacteria</taxon>
        <taxon>Bacillati</taxon>
        <taxon>Bacillota</taxon>
        <taxon>Clostridia</taxon>
        <taxon>Lachnospirales</taxon>
        <taxon>Lachnospiraceae</taxon>
        <taxon>Lachnospiraceae incertae sedis</taxon>
        <taxon>Candidatus Limivivens</taxon>
    </lineage>
</organism>
<feature type="transmembrane region" description="Helical" evidence="5">
    <location>
        <begin position="6"/>
        <end position="22"/>
    </location>
</feature>
<name>A0A9D1EW08_9FIRM</name>
<accession>A0A9D1EW08</accession>
<feature type="transmembrane region" description="Helical" evidence="5">
    <location>
        <begin position="29"/>
        <end position="50"/>
    </location>
</feature>
<proteinExistence type="predicted"/>
<dbReference type="Proteomes" id="UP000823935">
    <property type="component" value="Unassembled WGS sequence"/>
</dbReference>
<evidence type="ECO:0000256" key="1">
    <source>
        <dbReference type="ARBA" id="ARBA00004141"/>
    </source>
</evidence>
<evidence type="ECO:0000313" key="7">
    <source>
        <dbReference type="Proteomes" id="UP000823935"/>
    </source>
</evidence>
<comment type="subcellular location">
    <subcellularLocation>
        <location evidence="1">Membrane</location>
        <topology evidence="1">Multi-pass membrane protein</topology>
    </subcellularLocation>
</comment>
<feature type="transmembrane region" description="Helical" evidence="5">
    <location>
        <begin position="130"/>
        <end position="158"/>
    </location>
</feature>
<reference evidence="6" key="1">
    <citation type="submission" date="2020-10" db="EMBL/GenBank/DDBJ databases">
        <authorList>
            <person name="Gilroy R."/>
        </authorList>
    </citation>
    <scope>NUCLEOTIDE SEQUENCE</scope>
    <source>
        <strain evidence="6">CHK190-19873</strain>
    </source>
</reference>
<evidence type="ECO:0000256" key="2">
    <source>
        <dbReference type="ARBA" id="ARBA00022692"/>
    </source>
</evidence>
<protein>
    <submittedName>
        <fullName evidence="6">CvpA family protein</fullName>
    </submittedName>
</protein>
<keyword evidence="2 5" id="KW-0812">Transmembrane</keyword>
<dbReference type="GO" id="GO:0009403">
    <property type="term" value="P:toxin biosynthetic process"/>
    <property type="evidence" value="ECO:0007669"/>
    <property type="project" value="InterPro"/>
</dbReference>
<keyword evidence="3 5" id="KW-1133">Transmembrane helix</keyword>
<dbReference type="InterPro" id="IPR003825">
    <property type="entry name" value="Colicin-V_CvpA"/>
</dbReference>
<evidence type="ECO:0000256" key="3">
    <source>
        <dbReference type="ARBA" id="ARBA00022989"/>
    </source>
</evidence>
<dbReference type="AlphaFoldDB" id="A0A9D1EW08"/>
<dbReference type="EMBL" id="DVIQ01000115">
    <property type="protein sequence ID" value="HIS33249.1"/>
    <property type="molecule type" value="Genomic_DNA"/>
</dbReference>